<dbReference type="Proteomes" id="UP001430953">
    <property type="component" value="Unassembled WGS sequence"/>
</dbReference>
<dbReference type="AlphaFoldDB" id="A0AAW2EVT2"/>
<proteinExistence type="predicted"/>
<evidence type="ECO:0000313" key="3">
    <source>
        <dbReference type="Proteomes" id="UP001430953"/>
    </source>
</evidence>
<evidence type="ECO:0000313" key="2">
    <source>
        <dbReference type="EMBL" id="KAL0106125.1"/>
    </source>
</evidence>
<evidence type="ECO:0000256" key="1">
    <source>
        <dbReference type="SAM" id="MobiDB-lite"/>
    </source>
</evidence>
<name>A0AAW2EVT2_9HYME</name>
<organism evidence="2 3">
    <name type="scientific">Cardiocondyla obscurior</name>
    <dbReference type="NCBI Taxonomy" id="286306"/>
    <lineage>
        <taxon>Eukaryota</taxon>
        <taxon>Metazoa</taxon>
        <taxon>Ecdysozoa</taxon>
        <taxon>Arthropoda</taxon>
        <taxon>Hexapoda</taxon>
        <taxon>Insecta</taxon>
        <taxon>Pterygota</taxon>
        <taxon>Neoptera</taxon>
        <taxon>Endopterygota</taxon>
        <taxon>Hymenoptera</taxon>
        <taxon>Apocrita</taxon>
        <taxon>Aculeata</taxon>
        <taxon>Formicoidea</taxon>
        <taxon>Formicidae</taxon>
        <taxon>Myrmicinae</taxon>
        <taxon>Cardiocondyla</taxon>
    </lineage>
</organism>
<accession>A0AAW2EVT2</accession>
<feature type="region of interest" description="Disordered" evidence="1">
    <location>
        <begin position="50"/>
        <end position="73"/>
    </location>
</feature>
<gene>
    <name evidence="2" type="ORF">PUN28_016097</name>
</gene>
<protein>
    <submittedName>
        <fullName evidence="2">Uncharacterized protein</fullName>
    </submittedName>
</protein>
<sequence length="120" mass="13774">MSLLFTCPQTRRGCFEVTSPNCRRETLRGKLTCISSPFIRLCMNIPRRSREGRIKKERKKKEKEKRNYTGGNRNPISSKLFLVFRRTQDTASLGPRGEKISVPFVSGRVKTSARWAVKGP</sequence>
<reference evidence="2 3" key="1">
    <citation type="submission" date="2023-03" db="EMBL/GenBank/DDBJ databases">
        <title>High recombination rates correlate with genetic variation in Cardiocondyla obscurior ants.</title>
        <authorList>
            <person name="Errbii M."/>
        </authorList>
    </citation>
    <scope>NUCLEOTIDE SEQUENCE [LARGE SCALE GENOMIC DNA]</scope>
    <source>
        <strain evidence="2">Alpha-2009</strain>
        <tissue evidence="2">Whole body</tissue>
    </source>
</reference>
<dbReference type="EMBL" id="JADYXP020000018">
    <property type="protein sequence ID" value="KAL0106125.1"/>
    <property type="molecule type" value="Genomic_DNA"/>
</dbReference>
<keyword evidence="3" id="KW-1185">Reference proteome</keyword>
<comment type="caution">
    <text evidence="2">The sequence shown here is derived from an EMBL/GenBank/DDBJ whole genome shotgun (WGS) entry which is preliminary data.</text>
</comment>